<dbReference type="InterPro" id="IPR007213">
    <property type="entry name" value="Ppm1/Ppm2/Tcmp"/>
</dbReference>
<dbReference type="InterPro" id="IPR016651">
    <property type="entry name" value="LCMT1"/>
</dbReference>
<comment type="catalytic activity">
    <reaction evidence="1 6">
        <text>[phosphatase 2A protein]-C-terminal L-leucine + S-adenosyl-L-methionine = [phosphatase 2A protein]-C-terminal L-leucine methyl ester + S-adenosyl-L-homocysteine</text>
        <dbReference type="Rhea" id="RHEA:48544"/>
        <dbReference type="Rhea" id="RHEA-COMP:12134"/>
        <dbReference type="Rhea" id="RHEA-COMP:12135"/>
        <dbReference type="ChEBI" id="CHEBI:57856"/>
        <dbReference type="ChEBI" id="CHEBI:59789"/>
        <dbReference type="ChEBI" id="CHEBI:90516"/>
        <dbReference type="ChEBI" id="CHEBI:90517"/>
        <dbReference type="EC" id="2.1.1.233"/>
    </reaction>
</comment>
<keyword evidence="9" id="KW-1185">Reference proteome</keyword>
<evidence type="ECO:0000256" key="5">
    <source>
        <dbReference type="ARBA" id="ARBA00022691"/>
    </source>
</evidence>
<dbReference type="Pfam" id="PF04072">
    <property type="entry name" value="LCM"/>
    <property type="match status" value="1"/>
</dbReference>
<evidence type="ECO:0000256" key="1">
    <source>
        <dbReference type="ARBA" id="ARBA00000724"/>
    </source>
</evidence>
<keyword evidence="5 6" id="KW-0949">S-adenosyl-L-methionine</keyword>
<reference evidence="8" key="1">
    <citation type="submission" date="2023-06" db="EMBL/GenBank/DDBJ databases">
        <title>Survivors Of The Sea: Transcriptome response of Skeletonema marinoi to long-term dormancy.</title>
        <authorList>
            <person name="Pinder M.I.M."/>
            <person name="Kourtchenko O."/>
            <person name="Robertson E.K."/>
            <person name="Larsson T."/>
            <person name="Maumus F."/>
            <person name="Osuna-Cruz C.M."/>
            <person name="Vancaester E."/>
            <person name="Stenow R."/>
            <person name="Vandepoele K."/>
            <person name="Ploug H."/>
            <person name="Bruchert V."/>
            <person name="Godhe A."/>
            <person name="Topel M."/>
        </authorList>
    </citation>
    <scope>NUCLEOTIDE SEQUENCE</scope>
    <source>
        <strain evidence="8">R05AC</strain>
    </source>
</reference>
<keyword evidence="4 6" id="KW-0808">Transferase</keyword>
<comment type="similarity">
    <text evidence="2 6">Belongs to the methyltransferase superfamily. LCMT family.</text>
</comment>
<comment type="function">
    <text evidence="6">Methylates the carboxyl group of the C-terminal leucine residue of protein phosphatase 2A catalytic subunits to form alpha-leucine ester residues.</text>
</comment>
<dbReference type="EMBL" id="JATAAI010000015">
    <property type="protein sequence ID" value="KAK1740733.1"/>
    <property type="molecule type" value="Genomic_DNA"/>
</dbReference>
<dbReference type="GO" id="GO:0032259">
    <property type="term" value="P:methylation"/>
    <property type="evidence" value="ECO:0007669"/>
    <property type="project" value="UniProtKB-KW"/>
</dbReference>
<protein>
    <recommendedName>
        <fullName evidence="6">Leucine carboxyl methyltransferase 1</fullName>
        <ecNumber evidence="6">2.1.1.233</ecNumber>
    </recommendedName>
</protein>
<name>A0AAD8Y7S3_9STRA</name>
<dbReference type="InterPro" id="IPR029063">
    <property type="entry name" value="SAM-dependent_MTases_sf"/>
</dbReference>
<evidence type="ECO:0000313" key="9">
    <source>
        <dbReference type="Proteomes" id="UP001224775"/>
    </source>
</evidence>
<evidence type="ECO:0000256" key="6">
    <source>
        <dbReference type="PIRNR" id="PIRNR016305"/>
    </source>
</evidence>
<dbReference type="PANTHER" id="PTHR13600">
    <property type="entry name" value="LEUCINE CARBOXYL METHYLTRANSFERASE"/>
    <property type="match status" value="1"/>
</dbReference>
<dbReference type="PIRSF" id="PIRSF016305">
    <property type="entry name" value="LCM_mtfrase"/>
    <property type="match status" value="1"/>
</dbReference>
<dbReference type="Gene3D" id="3.40.50.150">
    <property type="entry name" value="Vaccinia Virus protein VP39"/>
    <property type="match status" value="1"/>
</dbReference>
<feature type="binding site" evidence="7">
    <location>
        <position position="104"/>
    </location>
    <ligand>
        <name>S-adenosyl-L-methionine</name>
        <dbReference type="ChEBI" id="CHEBI:59789"/>
    </ligand>
</feature>
<evidence type="ECO:0000256" key="2">
    <source>
        <dbReference type="ARBA" id="ARBA00010703"/>
    </source>
</evidence>
<organism evidence="8 9">
    <name type="scientific">Skeletonema marinoi</name>
    <dbReference type="NCBI Taxonomy" id="267567"/>
    <lineage>
        <taxon>Eukaryota</taxon>
        <taxon>Sar</taxon>
        <taxon>Stramenopiles</taxon>
        <taxon>Ochrophyta</taxon>
        <taxon>Bacillariophyta</taxon>
        <taxon>Coscinodiscophyceae</taxon>
        <taxon>Thalassiosirophycidae</taxon>
        <taxon>Thalassiosirales</taxon>
        <taxon>Skeletonemataceae</taxon>
        <taxon>Skeletonema</taxon>
        <taxon>Skeletonema marinoi-dohrnii complex</taxon>
    </lineage>
</organism>
<feature type="binding site" evidence="7">
    <location>
        <position position="221"/>
    </location>
    <ligand>
        <name>S-adenosyl-L-methionine</name>
        <dbReference type="ChEBI" id="CHEBI:59789"/>
    </ligand>
</feature>
<keyword evidence="3 6" id="KW-0489">Methyltransferase</keyword>
<sequence>MAHSDRAVISTADDAVLAKLSCVEKGYYQDAFIHSMAKGVKGANRKSYGSAGGRNSSSSMEPIIRKGTHARVCAVDKAISAFLSLQLEEDTSNAKGRRQVVILGAGRDTTYLRYRFGYQKGFEENQVDWFEVDHPFVIEQKAHTWLCNCDPAGYKYNSEMNVATGVSYRASFSSQGASDANDSTYHLIGHDLRSPPSSLFEKLSDPFHGYDRSIPTIFVMECVIMYLPDEASRNLLRYLADNGAEADQKNQVDSFVTIAMYDPIPNNDRFGQVMLNNLQKRGITGQTHEDGERREQLSLERTPTLSDHLAKLNKCGFDIAVGCHMMDAYDYGIVSIDDRRRAARCEMLDELEEFVLLMRHYCLCVGVHSTGDRYKAAAATLCSDGKDSPIGFQEGSCTIVHS</sequence>
<accession>A0AAD8Y7S3</accession>
<evidence type="ECO:0000313" key="8">
    <source>
        <dbReference type="EMBL" id="KAK1740733.1"/>
    </source>
</evidence>
<evidence type="ECO:0000256" key="3">
    <source>
        <dbReference type="ARBA" id="ARBA00022603"/>
    </source>
</evidence>
<dbReference type="AlphaFoldDB" id="A0AAD8Y7S3"/>
<feature type="binding site" evidence="7">
    <location>
        <position position="71"/>
    </location>
    <ligand>
        <name>S-adenosyl-L-methionine</name>
        <dbReference type="ChEBI" id="CHEBI:59789"/>
    </ligand>
</feature>
<feature type="binding site" evidence="7">
    <location>
        <begin position="191"/>
        <end position="192"/>
    </location>
    <ligand>
        <name>S-adenosyl-L-methionine</name>
        <dbReference type="ChEBI" id="CHEBI:59789"/>
    </ligand>
</feature>
<dbReference type="PANTHER" id="PTHR13600:SF21">
    <property type="entry name" value="LEUCINE CARBOXYL METHYLTRANSFERASE 1"/>
    <property type="match status" value="1"/>
</dbReference>
<evidence type="ECO:0000256" key="4">
    <source>
        <dbReference type="ARBA" id="ARBA00022679"/>
    </source>
</evidence>
<gene>
    <name evidence="8" type="ORF">QTG54_008828</name>
</gene>
<proteinExistence type="inferred from homology"/>
<comment type="caution">
    <text evidence="8">The sequence shown here is derived from an EMBL/GenBank/DDBJ whole genome shotgun (WGS) entry which is preliminary data.</text>
</comment>
<dbReference type="SUPFAM" id="SSF53335">
    <property type="entry name" value="S-adenosyl-L-methionine-dependent methyltransferases"/>
    <property type="match status" value="1"/>
</dbReference>
<dbReference type="GO" id="GO:0018423">
    <property type="term" value="F:protein C-terminal leucine carboxyl O-methyltransferase activity"/>
    <property type="evidence" value="ECO:0007669"/>
    <property type="project" value="UniProtKB-EC"/>
</dbReference>
<evidence type="ECO:0000256" key="7">
    <source>
        <dbReference type="PIRSR" id="PIRSR016305-1"/>
    </source>
</evidence>
<dbReference type="EC" id="2.1.1.233" evidence="6"/>
<dbReference type="Proteomes" id="UP001224775">
    <property type="component" value="Unassembled WGS sequence"/>
</dbReference>